<dbReference type="GeneID" id="60999393"/>
<reference evidence="2 5" key="2">
    <citation type="submission" date="2019-07" db="EMBL/GenBank/DDBJ databases">
        <title>Whole genome shotgun sequence of Enterococcus mundtii NBRC 100490.</title>
        <authorList>
            <person name="Hosoyama A."/>
            <person name="Uohara A."/>
            <person name="Ohji S."/>
            <person name="Ichikawa N."/>
        </authorList>
    </citation>
    <scope>NUCLEOTIDE SEQUENCE [LARGE SCALE GENOMIC DNA]</scope>
    <source>
        <strain evidence="2 5">NBRC 100490</strain>
    </source>
</reference>
<dbReference type="Proteomes" id="UP000195024">
    <property type="component" value="Unassembled WGS sequence"/>
</dbReference>
<keyword evidence="1" id="KW-0812">Transmembrane</keyword>
<organism evidence="3 4">
    <name type="scientific">Enterococcus mundtii</name>
    <dbReference type="NCBI Taxonomy" id="53346"/>
    <lineage>
        <taxon>Bacteria</taxon>
        <taxon>Bacillati</taxon>
        <taxon>Bacillota</taxon>
        <taxon>Bacilli</taxon>
        <taxon>Lactobacillales</taxon>
        <taxon>Enterococcaceae</taxon>
        <taxon>Enterococcus</taxon>
    </lineage>
</organism>
<sequence>MNKGAKTIGAILLILLLSVLIFAMLLSSVYPLPFKLEEFRFLSLTNFYVQQYVFWVTAAFAVLTLILILVLLFYPKTYRSFLLKKGDGELTLDKKAIEGMVRSRLTKEDFVSSPKVTIKATKNKIDVKVKGELKRTSSLIGKTGALMTDIERDVKQIIGTDEPVNVLINYTGFDSPQSKRVEHSRVQ</sequence>
<keyword evidence="1" id="KW-0472">Membrane</keyword>
<evidence type="ECO:0000313" key="4">
    <source>
        <dbReference type="Proteomes" id="UP000195024"/>
    </source>
</evidence>
<dbReference type="Proteomes" id="UP000321175">
    <property type="component" value="Unassembled WGS sequence"/>
</dbReference>
<evidence type="ECO:0000256" key="1">
    <source>
        <dbReference type="SAM" id="Phobius"/>
    </source>
</evidence>
<accession>A0A1L8UR55</accession>
<feature type="transmembrane region" description="Helical" evidence="1">
    <location>
        <begin position="12"/>
        <end position="32"/>
    </location>
</feature>
<dbReference type="AlphaFoldDB" id="A0A1L8UR55"/>
<protein>
    <recommendedName>
        <fullName evidence="6">Alkaline shock response membrane anchor protein AmaP</fullName>
    </recommendedName>
</protein>
<evidence type="ECO:0000313" key="3">
    <source>
        <dbReference type="EMBL" id="OTP27376.1"/>
    </source>
</evidence>
<name>A0A1L8UR55_ENTMU</name>
<dbReference type="NCBIfam" id="NF033218">
    <property type="entry name" value="anchor_AmaP"/>
    <property type="match status" value="1"/>
</dbReference>
<dbReference type="RefSeq" id="WP_071867436.1">
    <property type="nucleotide sequence ID" value="NZ_BJWA01000001.1"/>
</dbReference>
<reference evidence="3 4" key="1">
    <citation type="submission" date="2017-05" db="EMBL/GenBank/DDBJ databases">
        <title>The Genome Sequence of Enterococcus mundtii 6B1_DIV0119.</title>
        <authorList>
            <consortium name="The Broad Institute Genomics Platform"/>
            <consortium name="The Broad Institute Genomic Center for Infectious Diseases"/>
            <person name="Earl A."/>
            <person name="Manson A."/>
            <person name="Schwartman J."/>
            <person name="Gilmore M."/>
            <person name="Abouelleil A."/>
            <person name="Cao P."/>
            <person name="Chapman S."/>
            <person name="Cusick C."/>
            <person name="Shea T."/>
            <person name="Young S."/>
            <person name="Neafsey D."/>
            <person name="Nusbaum C."/>
            <person name="Birren B."/>
        </authorList>
    </citation>
    <scope>NUCLEOTIDE SEQUENCE [LARGE SCALE GENOMIC DNA]</scope>
    <source>
        <strain evidence="3 4">6B1_DIV0119</strain>
    </source>
</reference>
<evidence type="ECO:0000313" key="2">
    <source>
        <dbReference type="EMBL" id="GEL79030.1"/>
    </source>
</evidence>
<gene>
    <name evidence="3" type="ORF">A5802_001111</name>
    <name evidence="2" type="ORF">EMU01_01740</name>
</gene>
<dbReference type="EMBL" id="BJWA01000001">
    <property type="protein sequence ID" value="GEL79030.1"/>
    <property type="molecule type" value="Genomic_DNA"/>
</dbReference>
<dbReference type="EMBL" id="NGMS01000001">
    <property type="protein sequence ID" value="OTP27376.1"/>
    <property type="molecule type" value="Genomic_DNA"/>
</dbReference>
<proteinExistence type="predicted"/>
<evidence type="ECO:0008006" key="6">
    <source>
        <dbReference type="Google" id="ProtNLM"/>
    </source>
</evidence>
<keyword evidence="5" id="KW-1185">Reference proteome</keyword>
<keyword evidence="1" id="KW-1133">Transmembrane helix</keyword>
<evidence type="ECO:0000313" key="5">
    <source>
        <dbReference type="Proteomes" id="UP000321175"/>
    </source>
</evidence>
<feature type="transmembrane region" description="Helical" evidence="1">
    <location>
        <begin position="52"/>
        <end position="74"/>
    </location>
</feature>
<comment type="caution">
    <text evidence="3">The sequence shown here is derived from an EMBL/GenBank/DDBJ whole genome shotgun (WGS) entry which is preliminary data.</text>
</comment>